<dbReference type="Pfam" id="PF08614">
    <property type="entry name" value="ATG16"/>
    <property type="match status" value="1"/>
</dbReference>
<evidence type="ECO:0000313" key="6">
    <source>
        <dbReference type="Proteomes" id="UP001265746"/>
    </source>
</evidence>
<dbReference type="Proteomes" id="UP001265746">
    <property type="component" value="Unassembled WGS sequence"/>
</dbReference>
<evidence type="ECO:0000313" key="5">
    <source>
        <dbReference type="EMBL" id="KAK2604949.1"/>
    </source>
</evidence>
<feature type="compositionally biased region" description="Low complexity" evidence="3">
    <location>
        <begin position="118"/>
        <end position="140"/>
    </location>
</feature>
<evidence type="ECO:0000259" key="4">
    <source>
        <dbReference type="Pfam" id="PF08614"/>
    </source>
</evidence>
<proteinExistence type="inferred from homology"/>
<comment type="caution">
    <text evidence="5">The sequence shown here is derived from an EMBL/GenBank/DDBJ whole genome shotgun (WGS) entry which is preliminary data.</text>
</comment>
<organism evidence="5 6">
    <name type="scientific">Phomopsis amygdali</name>
    <name type="common">Fusicoccum amygdali</name>
    <dbReference type="NCBI Taxonomy" id="1214568"/>
    <lineage>
        <taxon>Eukaryota</taxon>
        <taxon>Fungi</taxon>
        <taxon>Dikarya</taxon>
        <taxon>Ascomycota</taxon>
        <taxon>Pezizomycotina</taxon>
        <taxon>Sordariomycetes</taxon>
        <taxon>Sordariomycetidae</taxon>
        <taxon>Diaporthales</taxon>
        <taxon>Diaporthaceae</taxon>
        <taxon>Diaporthe</taxon>
    </lineage>
</organism>
<feature type="region of interest" description="Disordered" evidence="3">
    <location>
        <begin position="155"/>
        <end position="179"/>
    </location>
</feature>
<keyword evidence="6" id="KW-1185">Reference proteome</keyword>
<dbReference type="AlphaFoldDB" id="A0AAD9SC03"/>
<accession>A0AAD9SC03</accession>
<feature type="region of interest" description="Disordered" evidence="3">
    <location>
        <begin position="1"/>
        <end position="43"/>
    </location>
</feature>
<feature type="compositionally biased region" description="Basic and acidic residues" evidence="3">
    <location>
        <begin position="155"/>
        <end position="171"/>
    </location>
</feature>
<keyword evidence="2" id="KW-0175">Coiled coil</keyword>
<dbReference type="EMBL" id="JAUJFL010000004">
    <property type="protein sequence ID" value="KAK2604949.1"/>
    <property type="molecule type" value="Genomic_DNA"/>
</dbReference>
<reference evidence="5" key="1">
    <citation type="submission" date="2023-06" db="EMBL/GenBank/DDBJ databases">
        <authorList>
            <person name="Noh H."/>
        </authorList>
    </citation>
    <scope>NUCLEOTIDE SEQUENCE</scope>
    <source>
        <strain evidence="5">DUCC20226</strain>
    </source>
</reference>
<feature type="region of interest" description="Disordered" evidence="3">
    <location>
        <begin position="113"/>
        <end position="142"/>
    </location>
</feature>
<evidence type="ECO:0000256" key="1">
    <source>
        <dbReference type="ARBA" id="ARBA00005331"/>
    </source>
</evidence>
<protein>
    <recommendedName>
        <fullName evidence="4">Autophagy-related protein 16 domain-containing protein</fullName>
    </recommendedName>
</protein>
<gene>
    <name evidence="5" type="ORF">N8I77_007839</name>
</gene>
<name>A0AAD9SC03_PHOAM</name>
<feature type="domain" description="Autophagy-related protein 16" evidence="4">
    <location>
        <begin position="76"/>
        <end position="258"/>
    </location>
</feature>
<dbReference type="InterPro" id="IPR013923">
    <property type="entry name" value="Autophagy-rel_prot_16_dom"/>
</dbReference>
<comment type="similarity">
    <text evidence="1">Belongs to the ATG16 family.</text>
</comment>
<feature type="coiled-coil region" evidence="2">
    <location>
        <begin position="204"/>
        <end position="263"/>
    </location>
</feature>
<evidence type="ECO:0000256" key="2">
    <source>
        <dbReference type="SAM" id="Coils"/>
    </source>
</evidence>
<dbReference type="CDD" id="cd22887">
    <property type="entry name" value="Atg16_CCD"/>
    <property type="match status" value="1"/>
</dbReference>
<dbReference type="Gene3D" id="1.20.5.170">
    <property type="match status" value="1"/>
</dbReference>
<sequence length="268" mass="29649">MDASSLSGDDDDWEIVSTSFRSRSPSPKPKTSESEAEPVAAAASETIGITVEVPTPAAPPTPLILLSFNMPSWKDEYLSSILEAERNSPVNQELVEACSLLNDRIAALEAEKAHWQLSSPSPSNTQPTTTKEPTTAADPAQSRLRTDLAEALRQKSSLETRLRKTTSERDALQATSRTQARAVRDLTAERDTLRLRVGDQAEELRGKKQMLEQVQDEVLALELQLNVAEQQKAKIAAENKQLIERWMRRARQEADDMNAANEKRSDGT</sequence>
<evidence type="ECO:0000256" key="3">
    <source>
        <dbReference type="SAM" id="MobiDB-lite"/>
    </source>
</evidence>